<dbReference type="RefSeq" id="WP_378044155.1">
    <property type="nucleotide sequence ID" value="NZ_JBHMDN010000002.1"/>
</dbReference>
<sequence>MNKQLIGYAILAAEKEVHLSTRDTERLVAAMSRIMGRAGTDEAEAAADRYADLIQK</sequence>
<evidence type="ECO:0000313" key="2">
    <source>
        <dbReference type="Proteomes" id="UP001596378"/>
    </source>
</evidence>
<name>A0ABW2FJR3_9BACL</name>
<gene>
    <name evidence="1" type="ORF">ACFQMJ_28220</name>
</gene>
<organism evidence="1 2">
    <name type="scientific">Cohnella cellulosilytica</name>
    <dbReference type="NCBI Taxonomy" id="986710"/>
    <lineage>
        <taxon>Bacteria</taxon>
        <taxon>Bacillati</taxon>
        <taxon>Bacillota</taxon>
        <taxon>Bacilli</taxon>
        <taxon>Bacillales</taxon>
        <taxon>Paenibacillaceae</taxon>
        <taxon>Cohnella</taxon>
    </lineage>
</organism>
<protein>
    <submittedName>
        <fullName evidence="1">Uncharacterized protein</fullName>
    </submittedName>
</protein>
<dbReference type="Proteomes" id="UP001596378">
    <property type="component" value="Unassembled WGS sequence"/>
</dbReference>
<accession>A0ABW2FJR3</accession>
<reference evidence="2" key="1">
    <citation type="journal article" date="2019" name="Int. J. Syst. Evol. Microbiol.">
        <title>The Global Catalogue of Microorganisms (GCM) 10K type strain sequencing project: providing services to taxonomists for standard genome sequencing and annotation.</title>
        <authorList>
            <consortium name="The Broad Institute Genomics Platform"/>
            <consortium name="The Broad Institute Genome Sequencing Center for Infectious Disease"/>
            <person name="Wu L."/>
            <person name="Ma J."/>
        </authorList>
    </citation>
    <scope>NUCLEOTIDE SEQUENCE [LARGE SCALE GENOMIC DNA]</scope>
    <source>
        <strain evidence="2">KCTC 12907</strain>
    </source>
</reference>
<keyword evidence="2" id="KW-1185">Reference proteome</keyword>
<evidence type="ECO:0000313" key="1">
    <source>
        <dbReference type="EMBL" id="MFC7152439.1"/>
    </source>
</evidence>
<proteinExistence type="predicted"/>
<dbReference type="EMBL" id="JBHTAI010000023">
    <property type="protein sequence ID" value="MFC7152439.1"/>
    <property type="molecule type" value="Genomic_DNA"/>
</dbReference>
<comment type="caution">
    <text evidence="1">The sequence shown here is derived from an EMBL/GenBank/DDBJ whole genome shotgun (WGS) entry which is preliminary data.</text>
</comment>